<accession>A0A382C6U2</accession>
<protein>
    <submittedName>
        <fullName evidence="1">Uncharacterized protein</fullName>
    </submittedName>
</protein>
<proteinExistence type="predicted"/>
<name>A0A382C6U2_9ZZZZ</name>
<dbReference type="AlphaFoldDB" id="A0A382C6U2"/>
<organism evidence="1">
    <name type="scientific">marine metagenome</name>
    <dbReference type="NCBI Taxonomy" id="408172"/>
    <lineage>
        <taxon>unclassified sequences</taxon>
        <taxon>metagenomes</taxon>
        <taxon>ecological metagenomes</taxon>
    </lineage>
</organism>
<dbReference type="EMBL" id="UINC01033066">
    <property type="protein sequence ID" value="SVB21760.1"/>
    <property type="molecule type" value="Genomic_DNA"/>
</dbReference>
<gene>
    <name evidence="1" type="ORF">METZ01_LOCUS174614</name>
</gene>
<evidence type="ECO:0000313" key="1">
    <source>
        <dbReference type="EMBL" id="SVB21760.1"/>
    </source>
</evidence>
<reference evidence="1" key="1">
    <citation type="submission" date="2018-05" db="EMBL/GenBank/DDBJ databases">
        <authorList>
            <person name="Lanie J.A."/>
            <person name="Ng W.-L."/>
            <person name="Kazmierczak K.M."/>
            <person name="Andrzejewski T.M."/>
            <person name="Davidsen T.M."/>
            <person name="Wayne K.J."/>
            <person name="Tettelin H."/>
            <person name="Glass J.I."/>
            <person name="Rusch D."/>
            <person name="Podicherti R."/>
            <person name="Tsui H.-C.T."/>
            <person name="Winkler M.E."/>
        </authorList>
    </citation>
    <scope>NUCLEOTIDE SEQUENCE</scope>
</reference>
<sequence>MEELLAKSKGTDSILFSLHHSGWDYI</sequence>